<proteinExistence type="predicted"/>
<organism evidence="1 2">
    <name type="scientific">Desulfobotulus pelophilus</name>
    <dbReference type="NCBI Taxonomy" id="2823377"/>
    <lineage>
        <taxon>Bacteria</taxon>
        <taxon>Pseudomonadati</taxon>
        <taxon>Thermodesulfobacteriota</taxon>
        <taxon>Desulfobacteria</taxon>
        <taxon>Desulfobacterales</taxon>
        <taxon>Desulfobacteraceae</taxon>
        <taxon>Desulfobotulus</taxon>
    </lineage>
</organism>
<evidence type="ECO:0000313" key="2">
    <source>
        <dbReference type="Proteomes" id="UP001209681"/>
    </source>
</evidence>
<keyword evidence="1" id="KW-0808">Transferase</keyword>
<dbReference type="GO" id="GO:0016746">
    <property type="term" value="F:acyltransferase activity"/>
    <property type="evidence" value="ECO:0007669"/>
    <property type="project" value="UniProtKB-KW"/>
</dbReference>
<dbReference type="Gene3D" id="3.60.60.10">
    <property type="entry name" value="Penicillin V Acylase, Chain A"/>
    <property type="match status" value="1"/>
</dbReference>
<keyword evidence="2" id="KW-1185">Reference proteome</keyword>
<keyword evidence="1" id="KW-0012">Acyltransferase</keyword>
<dbReference type="EMBL" id="JAPFPW010000017">
    <property type="protein sequence ID" value="MCW7754869.1"/>
    <property type="molecule type" value="Genomic_DNA"/>
</dbReference>
<dbReference type="InterPro" id="IPR047794">
    <property type="entry name" value="C45_proenzyme-like"/>
</dbReference>
<comment type="caution">
    <text evidence="1">The sequence shown here is derived from an EMBL/GenBank/DDBJ whole genome shotgun (WGS) entry which is preliminary data.</text>
</comment>
<dbReference type="InterPro" id="IPR047803">
    <property type="entry name" value="DCD1A/B-like"/>
</dbReference>
<accession>A0ABT3NBN1</accession>
<dbReference type="PANTHER" id="PTHR35190:SF2">
    <property type="entry name" value="PROTEIN DCD1B"/>
    <property type="match status" value="1"/>
</dbReference>
<reference evidence="1 2" key="1">
    <citation type="submission" date="2022-11" db="EMBL/GenBank/DDBJ databases">
        <title>Desulfobotulus tamanensis H1 sp. nov. - anaerobic, alkaliphilic, sulphate reducing bacterium isolated from terrestrial mud volcano.</title>
        <authorList>
            <person name="Frolova A."/>
            <person name="Merkel A.Y."/>
            <person name="Slobodkin A.I."/>
        </authorList>
    </citation>
    <scope>NUCLEOTIDE SEQUENCE [LARGE SCALE GENOMIC DNA]</scope>
    <source>
        <strain evidence="1 2">H1</strain>
    </source>
</reference>
<sequence>MKKMVLILLGGIMVVTGMMHAGAKAVVTGPVVTFEGGSLYRSGKVPVLDLHGSFHAMGRQYGYLLAEELQLLYGEAIENYFLKEKGLSAAVMDQTAEALYDLYPRRFKDILTGMAETSGLSLKQQIRLNALELYGVLTGCSGIFAWGEYAGNGPLIAGRNYDWFDSYAGFARKLAVTVWHPDSGIPTAMVTFAGVMYMTTGMNAEGLFLELNNGMPSGGGLTYTNRVPAIVSLMGFLMDYERIPQLDAAFHSTRPEFAFIITVADKEGAFAYEWAPFDLKRRGPDREGLLVATNHFADPAWGLALQPGTGFESPLRRENLLHLAEEHKGVMGLDTMAAVLDTPMDQGGATWPPEGNIRTVYQVIALPGERMFRIKVPGYQEWTDVDLKPFFQ</sequence>
<name>A0ABT3NBN1_9BACT</name>
<evidence type="ECO:0000313" key="1">
    <source>
        <dbReference type="EMBL" id="MCW7754869.1"/>
    </source>
</evidence>
<dbReference type="NCBIfam" id="NF040521">
    <property type="entry name" value="C45_proenzyme"/>
    <property type="match status" value="1"/>
</dbReference>
<dbReference type="PANTHER" id="PTHR35190">
    <property type="entry name" value="PROTEIN DCD1B"/>
    <property type="match status" value="1"/>
</dbReference>
<gene>
    <name evidence="1" type="ORF">OOT00_12830</name>
</gene>
<protein>
    <submittedName>
        <fullName evidence="1">C45 family autoproteolytic acyltransferase/hydrolase</fullName>
    </submittedName>
</protein>
<dbReference type="Proteomes" id="UP001209681">
    <property type="component" value="Unassembled WGS sequence"/>
</dbReference>
<dbReference type="RefSeq" id="WP_265425783.1">
    <property type="nucleotide sequence ID" value="NZ_JAPFPW010000017.1"/>
</dbReference>